<dbReference type="CDD" id="cd01832">
    <property type="entry name" value="SGNH_hydrolase_like_1"/>
    <property type="match status" value="1"/>
</dbReference>
<dbReference type="SUPFAM" id="SSF52266">
    <property type="entry name" value="SGNH hydrolase"/>
    <property type="match status" value="1"/>
</dbReference>
<name>A0A847S9Y4_9BACT</name>
<dbReference type="GO" id="GO:0016788">
    <property type="term" value="F:hydrolase activity, acting on ester bonds"/>
    <property type="evidence" value="ECO:0007669"/>
    <property type="project" value="UniProtKB-ARBA"/>
</dbReference>
<feature type="domain" description="SGNH hydrolase-type esterase" evidence="1">
    <location>
        <begin position="29"/>
        <end position="204"/>
    </location>
</feature>
<proteinExistence type="predicted"/>
<sequence>MLVLMLFCCTFFCNNKIADTSMTPITYLALGDSYTIGEQVAYPECFPVQAAVLLREKGYQVDKPVIIATTGWTTDELSAGIAAAHITHTYDIVTLLIGVNNQYRGRSVEEYRQEFTTLLQQAIAFAGHRPAHVVVLSIPDWGVTPFAADRDREQIAREIDAYNAVNKAIAVEQQVQYVDITPFTREASKDLSLVAPDGLHPSGKDYHRWALALEPRLEQALR</sequence>
<evidence type="ECO:0000313" key="2">
    <source>
        <dbReference type="EMBL" id="NLR80050.1"/>
    </source>
</evidence>
<dbReference type="InterPro" id="IPR036514">
    <property type="entry name" value="SGNH_hydro_sf"/>
</dbReference>
<dbReference type="Gene3D" id="3.40.50.1110">
    <property type="entry name" value="SGNH hydrolase"/>
    <property type="match status" value="1"/>
</dbReference>
<evidence type="ECO:0000259" key="1">
    <source>
        <dbReference type="Pfam" id="PF13472"/>
    </source>
</evidence>
<dbReference type="InterPro" id="IPR013830">
    <property type="entry name" value="SGNH_hydro"/>
</dbReference>
<evidence type="ECO:0000313" key="3">
    <source>
        <dbReference type="Proteomes" id="UP000552864"/>
    </source>
</evidence>
<accession>A0A847S9Y4</accession>
<reference evidence="2 3" key="1">
    <citation type="submission" date="2020-04" db="EMBL/GenBank/DDBJ databases">
        <authorList>
            <person name="Yin C."/>
        </authorList>
    </citation>
    <scope>NUCLEOTIDE SEQUENCE [LARGE SCALE GENOMIC DNA]</scope>
    <source>
        <strain evidence="2 3">Ak56</strain>
    </source>
</reference>
<dbReference type="AlphaFoldDB" id="A0A847S9Y4"/>
<keyword evidence="3" id="KW-1185">Reference proteome</keyword>
<keyword evidence="2" id="KW-0378">Hydrolase</keyword>
<organism evidence="2 3">
    <name type="scientific">Chitinophaga eiseniae</name>
    <dbReference type="NCBI Taxonomy" id="634771"/>
    <lineage>
        <taxon>Bacteria</taxon>
        <taxon>Pseudomonadati</taxon>
        <taxon>Bacteroidota</taxon>
        <taxon>Chitinophagia</taxon>
        <taxon>Chitinophagales</taxon>
        <taxon>Chitinophagaceae</taxon>
        <taxon>Chitinophaga</taxon>
    </lineage>
</organism>
<dbReference type="EMBL" id="JABAHZ010000003">
    <property type="protein sequence ID" value="NLR80050.1"/>
    <property type="molecule type" value="Genomic_DNA"/>
</dbReference>
<protein>
    <submittedName>
        <fullName evidence="2">SGNH/GDSL hydrolase family protein</fullName>
    </submittedName>
</protein>
<comment type="caution">
    <text evidence="2">The sequence shown here is derived from an EMBL/GenBank/DDBJ whole genome shotgun (WGS) entry which is preliminary data.</text>
</comment>
<dbReference type="Proteomes" id="UP000552864">
    <property type="component" value="Unassembled WGS sequence"/>
</dbReference>
<dbReference type="Pfam" id="PF13472">
    <property type="entry name" value="Lipase_GDSL_2"/>
    <property type="match status" value="1"/>
</dbReference>
<gene>
    <name evidence="2" type="ORF">HGH91_15560</name>
</gene>